<comment type="function">
    <text evidence="1">Conjugation of reduced glutathione to a wide number of exogenous and endogenous hydrophobic electrophiles.</text>
</comment>
<evidence type="ECO:0000256" key="3">
    <source>
        <dbReference type="ARBA" id="ARBA00012452"/>
    </source>
</evidence>
<evidence type="ECO:0000313" key="9">
    <source>
        <dbReference type="Proteomes" id="UP000039324"/>
    </source>
</evidence>
<dbReference type="Gene3D" id="3.40.30.10">
    <property type="entry name" value="Glutaredoxin"/>
    <property type="match status" value="1"/>
</dbReference>
<dbReference type="Proteomes" id="UP000039324">
    <property type="component" value="Unassembled WGS sequence"/>
</dbReference>
<accession>A0A0G4IMF1</accession>
<evidence type="ECO:0000259" key="6">
    <source>
        <dbReference type="PROSITE" id="PS50404"/>
    </source>
</evidence>
<dbReference type="SFLD" id="SFLDG01205">
    <property type="entry name" value="AMPS.1"/>
    <property type="match status" value="1"/>
</dbReference>
<evidence type="ECO:0000313" key="8">
    <source>
        <dbReference type="EMBL" id="CEO96280.1"/>
    </source>
</evidence>
<dbReference type="EC" id="2.5.1.18" evidence="3"/>
<dbReference type="Gene3D" id="1.20.1050.10">
    <property type="match status" value="1"/>
</dbReference>
<dbReference type="SUPFAM" id="SSF47616">
    <property type="entry name" value="GST C-terminal domain-like"/>
    <property type="match status" value="1"/>
</dbReference>
<feature type="domain" description="GST C-terminal" evidence="7">
    <location>
        <begin position="95"/>
        <end position="212"/>
    </location>
</feature>
<dbReference type="Pfam" id="PF14497">
    <property type="entry name" value="GST_C_3"/>
    <property type="match status" value="1"/>
</dbReference>
<feature type="domain" description="GST N-terminal" evidence="6">
    <location>
        <begin position="6"/>
        <end position="93"/>
    </location>
</feature>
<dbReference type="EMBL" id="CDSF01000057">
    <property type="protein sequence ID" value="CEO96280.1"/>
    <property type="molecule type" value="Genomic_DNA"/>
</dbReference>
<dbReference type="InterPro" id="IPR004046">
    <property type="entry name" value="GST_C"/>
</dbReference>
<comment type="similarity">
    <text evidence="2">Belongs to the GST superfamily. Mu family.</text>
</comment>
<dbReference type="InterPro" id="IPR010987">
    <property type="entry name" value="Glutathione-S-Trfase_C-like"/>
</dbReference>
<dbReference type="FunFam" id="1.20.1050.10:FF:000003">
    <property type="entry name" value="Glutathione S-transferase 2"/>
    <property type="match status" value="1"/>
</dbReference>
<dbReference type="InterPro" id="IPR036249">
    <property type="entry name" value="Thioredoxin-like_sf"/>
</dbReference>
<dbReference type="SUPFAM" id="SSF52833">
    <property type="entry name" value="Thioredoxin-like"/>
    <property type="match status" value="1"/>
</dbReference>
<evidence type="ECO:0000256" key="5">
    <source>
        <dbReference type="ARBA" id="ARBA00047960"/>
    </source>
</evidence>
<keyword evidence="9" id="KW-1185">Reference proteome</keyword>
<dbReference type="InterPro" id="IPR050213">
    <property type="entry name" value="GST_superfamily"/>
</dbReference>
<dbReference type="GO" id="GO:0004364">
    <property type="term" value="F:glutathione transferase activity"/>
    <property type="evidence" value="ECO:0007669"/>
    <property type="project" value="UniProtKB-EC"/>
</dbReference>
<dbReference type="CDD" id="cd03075">
    <property type="entry name" value="GST_N_Mu"/>
    <property type="match status" value="1"/>
</dbReference>
<dbReference type="PROSITE" id="PS50405">
    <property type="entry name" value="GST_CTER"/>
    <property type="match status" value="1"/>
</dbReference>
<protein>
    <recommendedName>
        <fullName evidence="3">glutathione transferase</fullName>
        <ecNumber evidence="3">2.5.1.18</ecNumber>
    </recommendedName>
</protein>
<dbReference type="OMA" id="MAPTFAY"/>
<dbReference type="SFLD" id="SFLDS00019">
    <property type="entry name" value="Glutathione_Transferase_(cytos"/>
    <property type="match status" value="1"/>
</dbReference>
<evidence type="ECO:0000256" key="2">
    <source>
        <dbReference type="ARBA" id="ARBA00005861"/>
    </source>
</evidence>
<dbReference type="PANTHER" id="PTHR11571">
    <property type="entry name" value="GLUTATHIONE S-TRANSFERASE"/>
    <property type="match status" value="1"/>
</dbReference>
<dbReference type="AlphaFoldDB" id="A0A0G4IMF1"/>
<evidence type="ECO:0000256" key="4">
    <source>
        <dbReference type="ARBA" id="ARBA00022679"/>
    </source>
</evidence>
<proteinExistence type="inferred from homology"/>
<dbReference type="InterPro" id="IPR004045">
    <property type="entry name" value="Glutathione_S-Trfase_N"/>
</dbReference>
<dbReference type="PANTHER" id="PTHR11571:SF222">
    <property type="entry name" value="GLUTATHIONE TRANSFERASE"/>
    <property type="match status" value="1"/>
</dbReference>
<comment type="catalytic activity">
    <reaction evidence="5">
        <text>RX + glutathione = an S-substituted glutathione + a halide anion + H(+)</text>
        <dbReference type="Rhea" id="RHEA:16437"/>
        <dbReference type="ChEBI" id="CHEBI:15378"/>
        <dbReference type="ChEBI" id="CHEBI:16042"/>
        <dbReference type="ChEBI" id="CHEBI:17792"/>
        <dbReference type="ChEBI" id="CHEBI:57925"/>
        <dbReference type="ChEBI" id="CHEBI:90779"/>
        <dbReference type="EC" id="2.5.1.18"/>
    </reaction>
</comment>
<reference evidence="8 9" key="1">
    <citation type="submission" date="2015-02" db="EMBL/GenBank/DDBJ databases">
        <authorList>
            <person name="Chooi Y.-H."/>
        </authorList>
    </citation>
    <scope>NUCLEOTIDE SEQUENCE [LARGE SCALE GENOMIC DNA]</scope>
    <source>
        <strain evidence="8">E3</strain>
    </source>
</reference>
<name>A0A0G4IMF1_PLABS</name>
<dbReference type="InterPro" id="IPR036282">
    <property type="entry name" value="Glutathione-S-Trfase_C_sf"/>
</dbReference>
<gene>
    <name evidence="8" type="ORF">PBRA_004951</name>
</gene>
<dbReference type="STRING" id="37360.A0A0G4IMF1"/>
<dbReference type="OrthoDB" id="4951845at2759"/>
<dbReference type="Pfam" id="PF02798">
    <property type="entry name" value="GST_N"/>
    <property type="match status" value="1"/>
</dbReference>
<evidence type="ECO:0000259" key="7">
    <source>
        <dbReference type="PROSITE" id="PS50405"/>
    </source>
</evidence>
<keyword evidence="4" id="KW-0808">Transferase</keyword>
<dbReference type="SFLD" id="SFLDG00363">
    <property type="entry name" value="AMPS_(cytGST):_Alpha-__Mu-__Pi"/>
    <property type="match status" value="1"/>
</dbReference>
<dbReference type="GO" id="GO:0006749">
    <property type="term" value="P:glutathione metabolic process"/>
    <property type="evidence" value="ECO:0007669"/>
    <property type="project" value="TreeGrafter"/>
</dbReference>
<sequence>MTGDAQRVVLGYWAIRGLAQPIRMLLKYTKTPFDDVRYHQGSGPEFSCDEWLKVKETLQLDFPNLPYLIDGDLRMTQSMAIILYLAEKHGLAGDTPKARAMINMVANEIADARGKYTGLCYNPQFHHLKDALIENIPNILKRFETFLKHDWICGPSITYADFLCYEMLQQYSTLNNQCLKRFPRLSAYCQRFESLDEIRKCMSEPDFIRTAFNNKIAQFGSG</sequence>
<evidence type="ECO:0000256" key="1">
    <source>
        <dbReference type="ARBA" id="ARBA00003701"/>
    </source>
</evidence>
<dbReference type="InterPro" id="IPR040079">
    <property type="entry name" value="Glutathione_S-Trfase"/>
</dbReference>
<organism evidence="8 9">
    <name type="scientific">Plasmodiophora brassicae</name>
    <name type="common">Clubroot disease agent</name>
    <dbReference type="NCBI Taxonomy" id="37360"/>
    <lineage>
        <taxon>Eukaryota</taxon>
        <taxon>Sar</taxon>
        <taxon>Rhizaria</taxon>
        <taxon>Endomyxa</taxon>
        <taxon>Phytomyxea</taxon>
        <taxon>Plasmodiophorida</taxon>
        <taxon>Plasmodiophoridae</taxon>
        <taxon>Plasmodiophora</taxon>
    </lineage>
</organism>
<dbReference type="PROSITE" id="PS50404">
    <property type="entry name" value="GST_NTER"/>
    <property type="match status" value="1"/>
</dbReference>